<evidence type="ECO:0000256" key="3">
    <source>
        <dbReference type="ARBA" id="ARBA00023015"/>
    </source>
</evidence>
<comment type="function">
    <text evidence="5">Repressor of the lactose catabolism operon. Galactose-6-phosphate is the inducer.</text>
</comment>
<gene>
    <name evidence="7" type="ORF">ACIB24_16775</name>
</gene>
<dbReference type="Gene3D" id="1.10.10.10">
    <property type="entry name" value="Winged helix-like DNA-binding domain superfamily/Winged helix DNA-binding domain"/>
    <property type="match status" value="1"/>
</dbReference>
<keyword evidence="2" id="KW-0678">Repressor</keyword>
<dbReference type="SMART" id="SM01134">
    <property type="entry name" value="DeoRC"/>
    <property type="match status" value="1"/>
</dbReference>
<name>A0ABW8AQS1_9ACTN</name>
<dbReference type="RefSeq" id="WP_398282702.1">
    <property type="nucleotide sequence ID" value="NZ_JBITLV010000005.1"/>
</dbReference>
<dbReference type="PANTHER" id="PTHR30363">
    <property type="entry name" value="HTH-TYPE TRANSCRIPTIONAL REGULATOR SRLR-RELATED"/>
    <property type="match status" value="1"/>
</dbReference>
<evidence type="ECO:0000259" key="6">
    <source>
        <dbReference type="PROSITE" id="PS51000"/>
    </source>
</evidence>
<dbReference type="InterPro" id="IPR001034">
    <property type="entry name" value="DeoR_HTH"/>
</dbReference>
<keyword evidence="7" id="KW-0238">DNA-binding</keyword>
<dbReference type="PANTHER" id="PTHR30363:SF4">
    <property type="entry name" value="GLYCEROL-3-PHOSPHATE REGULON REPRESSOR"/>
    <property type="match status" value="1"/>
</dbReference>
<feature type="domain" description="HTH deoR-type" evidence="6">
    <location>
        <begin position="5"/>
        <end position="60"/>
    </location>
</feature>
<dbReference type="SMART" id="SM00420">
    <property type="entry name" value="HTH_DEOR"/>
    <property type="match status" value="1"/>
</dbReference>
<dbReference type="InterPro" id="IPR014036">
    <property type="entry name" value="DeoR-like_C"/>
</dbReference>
<dbReference type="Gene3D" id="3.40.50.1360">
    <property type="match status" value="1"/>
</dbReference>
<dbReference type="Pfam" id="PF08220">
    <property type="entry name" value="HTH_DeoR"/>
    <property type="match status" value="1"/>
</dbReference>
<dbReference type="PRINTS" id="PR00037">
    <property type="entry name" value="HTHLACR"/>
</dbReference>
<evidence type="ECO:0000256" key="1">
    <source>
        <dbReference type="ARBA" id="ARBA00021390"/>
    </source>
</evidence>
<dbReference type="InterPro" id="IPR036390">
    <property type="entry name" value="WH_DNA-bd_sf"/>
</dbReference>
<keyword evidence="3" id="KW-0805">Transcription regulation</keyword>
<protein>
    <recommendedName>
        <fullName evidence="1">Lactose phosphotransferase system repressor</fullName>
    </recommendedName>
</protein>
<dbReference type="Pfam" id="PF00455">
    <property type="entry name" value="DeoRC"/>
    <property type="match status" value="1"/>
</dbReference>
<organism evidence="7 8">
    <name type="scientific">Spongisporangium articulatum</name>
    <dbReference type="NCBI Taxonomy" id="3362603"/>
    <lineage>
        <taxon>Bacteria</taxon>
        <taxon>Bacillati</taxon>
        <taxon>Actinomycetota</taxon>
        <taxon>Actinomycetes</taxon>
        <taxon>Kineosporiales</taxon>
        <taxon>Kineosporiaceae</taxon>
        <taxon>Spongisporangium</taxon>
    </lineage>
</organism>
<dbReference type="Proteomes" id="UP001612915">
    <property type="component" value="Unassembled WGS sequence"/>
</dbReference>
<evidence type="ECO:0000256" key="5">
    <source>
        <dbReference type="ARBA" id="ARBA00024937"/>
    </source>
</evidence>
<dbReference type="SUPFAM" id="SSF100950">
    <property type="entry name" value="NagB/RpiA/CoA transferase-like"/>
    <property type="match status" value="1"/>
</dbReference>
<evidence type="ECO:0000256" key="2">
    <source>
        <dbReference type="ARBA" id="ARBA00022491"/>
    </source>
</evidence>
<dbReference type="EMBL" id="JBITLV010000005">
    <property type="protein sequence ID" value="MFI7588725.1"/>
    <property type="molecule type" value="Genomic_DNA"/>
</dbReference>
<sequence length="255" mass="27857">MELYAIERRRWLVDQARSAGRIEVSEVARELTVAKETVRRDLSALEAEGLLRRVHGGAVPIERAGFEGALTLRSGDRQAEKSRIARAALGLLGSAEIIYIDEGSTTQEFAEQLHPHRELTVVTNALPIALMMAQRQHVNVIMVGGRIRTATLSTTDSWAGRMLEDFVFDICFLGANGITAERGLSCPHPGVGALKARAVAASRRRVLLTDSAKFGVDSSYRFARVRDLHVVVTDRGADETSLARVRSLGVEVLTA</sequence>
<keyword evidence="8" id="KW-1185">Reference proteome</keyword>
<dbReference type="InterPro" id="IPR036388">
    <property type="entry name" value="WH-like_DNA-bd_sf"/>
</dbReference>
<dbReference type="InterPro" id="IPR050313">
    <property type="entry name" value="Carb_Metab_HTH_regulators"/>
</dbReference>
<comment type="caution">
    <text evidence="7">The sequence shown here is derived from an EMBL/GenBank/DDBJ whole genome shotgun (WGS) entry which is preliminary data.</text>
</comment>
<keyword evidence="4" id="KW-0804">Transcription</keyword>
<reference evidence="7 8" key="1">
    <citation type="submission" date="2024-10" db="EMBL/GenBank/DDBJ databases">
        <title>The Natural Products Discovery Center: Release of the First 8490 Sequenced Strains for Exploring Actinobacteria Biosynthetic Diversity.</title>
        <authorList>
            <person name="Kalkreuter E."/>
            <person name="Kautsar S.A."/>
            <person name="Yang D."/>
            <person name="Bader C.D."/>
            <person name="Teijaro C.N."/>
            <person name="Fluegel L."/>
            <person name="Davis C.M."/>
            <person name="Simpson J.R."/>
            <person name="Lauterbach L."/>
            <person name="Steele A.D."/>
            <person name="Gui C."/>
            <person name="Meng S."/>
            <person name="Li G."/>
            <person name="Viehrig K."/>
            <person name="Ye F."/>
            <person name="Su P."/>
            <person name="Kiefer A.F."/>
            <person name="Nichols A."/>
            <person name="Cepeda A.J."/>
            <person name="Yan W."/>
            <person name="Fan B."/>
            <person name="Jiang Y."/>
            <person name="Adhikari A."/>
            <person name="Zheng C.-J."/>
            <person name="Schuster L."/>
            <person name="Cowan T.M."/>
            <person name="Smanski M.J."/>
            <person name="Chevrette M.G."/>
            <person name="De Carvalho L.P.S."/>
            <person name="Shen B."/>
        </authorList>
    </citation>
    <scope>NUCLEOTIDE SEQUENCE [LARGE SCALE GENOMIC DNA]</scope>
    <source>
        <strain evidence="7 8">NPDC049639</strain>
    </source>
</reference>
<accession>A0ABW8AQS1</accession>
<proteinExistence type="predicted"/>
<dbReference type="PROSITE" id="PS51000">
    <property type="entry name" value="HTH_DEOR_2"/>
    <property type="match status" value="1"/>
</dbReference>
<evidence type="ECO:0000313" key="7">
    <source>
        <dbReference type="EMBL" id="MFI7588725.1"/>
    </source>
</evidence>
<dbReference type="GO" id="GO:0003677">
    <property type="term" value="F:DNA binding"/>
    <property type="evidence" value="ECO:0007669"/>
    <property type="project" value="UniProtKB-KW"/>
</dbReference>
<evidence type="ECO:0000256" key="4">
    <source>
        <dbReference type="ARBA" id="ARBA00023163"/>
    </source>
</evidence>
<dbReference type="SUPFAM" id="SSF46785">
    <property type="entry name" value="Winged helix' DNA-binding domain"/>
    <property type="match status" value="1"/>
</dbReference>
<dbReference type="InterPro" id="IPR037171">
    <property type="entry name" value="NagB/RpiA_transferase-like"/>
</dbReference>
<evidence type="ECO:0000313" key="8">
    <source>
        <dbReference type="Proteomes" id="UP001612915"/>
    </source>
</evidence>